<evidence type="ECO:0000313" key="18">
    <source>
        <dbReference type="Proteomes" id="UP000076874"/>
    </source>
</evidence>
<keyword evidence="5" id="KW-0964">Secreted</keyword>
<feature type="active site" description="Charge relay system" evidence="15">
    <location>
        <position position="291"/>
    </location>
</feature>
<dbReference type="SUPFAM" id="SSF52743">
    <property type="entry name" value="Subtilisin-like"/>
    <property type="match status" value="1"/>
</dbReference>
<feature type="active site" description="Charge relay system" evidence="15">
    <location>
        <position position="295"/>
    </location>
</feature>
<dbReference type="GO" id="GO:0006508">
    <property type="term" value="P:proteolysis"/>
    <property type="evidence" value="ECO:0007669"/>
    <property type="project" value="UniProtKB-KW"/>
</dbReference>
<feature type="binding site" evidence="15">
    <location>
        <position position="573"/>
    </location>
    <ligand>
        <name>Ca(2+)</name>
        <dbReference type="ChEBI" id="CHEBI:29108"/>
    </ligand>
</feature>
<evidence type="ECO:0000259" key="16">
    <source>
        <dbReference type="PROSITE" id="PS51695"/>
    </source>
</evidence>
<evidence type="ECO:0000256" key="13">
    <source>
        <dbReference type="ARBA" id="ARBA00023145"/>
    </source>
</evidence>
<evidence type="ECO:0000256" key="3">
    <source>
        <dbReference type="ARBA" id="ARBA00004239"/>
    </source>
</evidence>
<feature type="binding site" evidence="15">
    <location>
        <position position="571"/>
    </location>
    <ligand>
        <name>Ca(2+)</name>
        <dbReference type="ChEBI" id="CHEBI:29108"/>
    </ligand>
</feature>
<dbReference type="GO" id="GO:0008240">
    <property type="term" value="F:tripeptidyl-peptidase activity"/>
    <property type="evidence" value="ECO:0007669"/>
    <property type="project" value="UniProtKB-EC"/>
</dbReference>
<dbReference type="PROSITE" id="PS00138">
    <property type="entry name" value="SUBTILASE_SER"/>
    <property type="match status" value="1"/>
</dbReference>
<dbReference type="PROSITE" id="PS51695">
    <property type="entry name" value="SEDOLISIN"/>
    <property type="match status" value="1"/>
</dbReference>
<gene>
    <name evidence="17" type="ORF">SPI_04598</name>
</gene>
<dbReference type="InterPro" id="IPR015500">
    <property type="entry name" value="Peptidase_S8_subtilisin-rel"/>
</dbReference>
<keyword evidence="13" id="KW-0865">Zymogen</keyword>
<reference evidence="17 18" key="1">
    <citation type="journal article" date="2016" name="Genome Biol. Evol.">
        <title>Divergent and convergent evolution of fungal pathogenicity.</title>
        <authorList>
            <person name="Shang Y."/>
            <person name="Xiao G."/>
            <person name="Zheng P."/>
            <person name="Cen K."/>
            <person name="Zhan S."/>
            <person name="Wang C."/>
        </authorList>
    </citation>
    <scope>NUCLEOTIDE SEQUENCE [LARGE SCALE GENOMIC DNA]</scope>
    <source>
        <strain evidence="17 18">RCEF 264</strain>
    </source>
</reference>
<dbReference type="SUPFAM" id="SSF54897">
    <property type="entry name" value="Protease propeptides/inhibitors"/>
    <property type="match status" value="1"/>
</dbReference>
<evidence type="ECO:0000313" key="17">
    <source>
        <dbReference type="EMBL" id="OAA61739.1"/>
    </source>
</evidence>
<dbReference type="CDD" id="cd11377">
    <property type="entry name" value="Pro-peptidase_S53"/>
    <property type="match status" value="1"/>
</dbReference>
<dbReference type="STRING" id="1081102.A0A167UNA1"/>
<name>A0A167UNA1_9HYPO</name>
<comment type="cofactor">
    <cofactor evidence="15">
        <name>Ca(2+)</name>
        <dbReference type="ChEBI" id="CHEBI:29108"/>
    </cofactor>
    <text evidence="15">Binds 1 Ca(2+) ion per subunit.</text>
</comment>
<dbReference type="CDD" id="cd04056">
    <property type="entry name" value="Peptidases_S53"/>
    <property type="match status" value="1"/>
</dbReference>
<dbReference type="EC" id="3.4.14.10" evidence="4"/>
<dbReference type="EMBL" id="AZHD01000007">
    <property type="protein sequence ID" value="OAA61739.1"/>
    <property type="molecule type" value="Genomic_DNA"/>
</dbReference>
<dbReference type="PRINTS" id="PR00723">
    <property type="entry name" value="SUBTILISIN"/>
</dbReference>
<dbReference type="GO" id="GO:0004252">
    <property type="term" value="F:serine-type endopeptidase activity"/>
    <property type="evidence" value="ECO:0007669"/>
    <property type="project" value="UniProtKB-UniRule"/>
</dbReference>
<comment type="caution">
    <text evidence="17">The sequence shown here is derived from an EMBL/GenBank/DDBJ whole genome shotgun (WGS) entry which is preliminary data.</text>
</comment>
<protein>
    <recommendedName>
        <fullName evidence="4">tripeptidyl-peptidase II</fullName>
        <ecNumber evidence="4">3.4.14.10</ecNumber>
    </recommendedName>
</protein>
<proteinExistence type="predicted"/>
<evidence type="ECO:0000256" key="5">
    <source>
        <dbReference type="ARBA" id="ARBA00022525"/>
    </source>
</evidence>
<evidence type="ECO:0000256" key="9">
    <source>
        <dbReference type="ARBA" id="ARBA00022801"/>
    </source>
</evidence>
<dbReference type="OrthoDB" id="409122at2759"/>
<evidence type="ECO:0000256" key="12">
    <source>
        <dbReference type="ARBA" id="ARBA00023026"/>
    </source>
</evidence>
<dbReference type="Pfam" id="PF00082">
    <property type="entry name" value="Peptidase_S8"/>
    <property type="match status" value="1"/>
</dbReference>
<keyword evidence="18" id="KW-1185">Reference proteome</keyword>
<feature type="binding site" evidence="15">
    <location>
        <position position="545"/>
    </location>
    <ligand>
        <name>Ca(2+)</name>
        <dbReference type="ChEBI" id="CHEBI:29108"/>
    </ligand>
</feature>
<comment type="catalytic activity">
    <reaction evidence="1">
        <text>Release of an N-terminal tripeptide from a polypeptide.</text>
        <dbReference type="EC" id="3.4.14.10"/>
    </reaction>
</comment>
<dbReference type="InterPro" id="IPR000209">
    <property type="entry name" value="Peptidase_S8/S53_dom"/>
</dbReference>
<dbReference type="InterPro" id="IPR015366">
    <property type="entry name" value="S53_propep"/>
</dbReference>
<evidence type="ECO:0000256" key="7">
    <source>
        <dbReference type="ARBA" id="ARBA00022723"/>
    </source>
</evidence>
<organism evidence="17 18">
    <name type="scientific">Niveomyces insectorum RCEF 264</name>
    <dbReference type="NCBI Taxonomy" id="1081102"/>
    <lineage>
        <taxon>Eukaryota</taxon>
        <taxon>Fungi</taxon>
        <taxon>Dikarya</taxon>
        <taxon>Ascomycota</taxon>
        <taxon>Pezizomycotina</taxon>
        <taxon>Sordariomycetes</taxon>
        <taxon>Hypocreomycetidae</taxon>
        <taxon>Hypocreales</taxon>
        <taxon>Cordycipitaceae</taxon>
        <taxon>Niveomyces</taxon>
    </lineage>
</organism>
<dbReference type="InterPro" id="IPR030400">
    <property type="entry name" value="Sedolisin_dom"/>
</dbReference>
<comment type="function">
    <text evidence="2">Secreted tripeptidyl-peptidase which degrades proteins at acidic pHs and is involved in virulence.</text>
</comment>
<sequence>MIPFVLLLAPLAAAKVLHSLPAVPAGWRLARGAQPNDVVSLKIALRQQKADDLERVVLEVSTPGHANYGMHLTRDELRAYTAPSASAVGAVSAWLQSHSISAPVFDNDWVSFTTSVERANALLDARFDWYQHDDDDNNNNNAASARPVLRTLSYSVPDTLVDHVDLVQPTTRFGRLAARRSPIFEMHPVPESEVAHRLAAAVPSGDGSVDAACGSAITPACLKTLYGVNYTVTDPSKHLVGFASYLNEYARYNDLQTFENNFVTAAKGQNFTVTLINSGKDDQSSNSDSGEANLDVQYILGLSAPIPIIEYSTGGNGPLVPTPDEPTQPGSNEPYLEFLTYVLALNDSQLPQTLSTSYGEEEQSVPPEYAIKICNLFMQLGARGVSVLFSSGDSGPGDTCVRVADNKPYFQPSFPAGCPYVTAVGATYRTAPEVAVAFSSGGFSSLHPRPAYQDATVGDYLKIIGDTYAPFFNASNRGFPDVAAQGNGFYVYDKGRLSLLSGTSASSPVFAGVVALLNAARTSNGLAPLGFLNPWLYNNTAALNDITGGAGAGCTNTTYFPTPAYWNATKGWDPVTGLGTPNFPALLAAAAPGVANQ</sequence>
<keyword evidence="11 15" id="KW-0106">Calcium</keyword>
<dbReference type="SMART" id="SM00944">
    <property type="entry name" value="Pro-kuma_activ"/>
    <property type="match status" value="1"/>
</dbReference>
<comment type="subcellular location">
    <subcellularLocation>
        <location evidence="3">Secreted</location>
        <location evidence="3">Extracellular space</location>
    </subcellularLocation>
</comment>
<evidence type="ECO:0000256" key="8">
    <source>
        <dbReference type="ARBA" id="ARBA00022729"/>
    </source>
</evidence>
<dbReference type="InterPro" id="IPR036852">
    <property type="entry name" value="Peptidase_S8/S53_dom_sf"/>
</dbReference>
<evidence type="ECO:0000256" key="6">
    <source>
        <dbReference type="ARBA" id="ARBA00022670"/>
    </source>
</evidence>
<keyword evidence="10 15" id="KW-0720">Serine protease</keyword>
<dbReference type="Proteomes" id="UP000076874">
    <property type="component" value="Unassembled WGS sequence"/>
</dbReference>
<evidence type="ECO:0000256" key="15">
    <source>
        <dbReference type="PROSITE-ProRule" id="PRU01032"/>
    </source>
</evidence>
<keyword evidence="12" id="KW-0843">Virulence</keyword>
<evidence type="ECO:0000256" key="14">
    <source>
        <dbReference type="ARBA" id="ARBA00023180"/>
    </source>
</evidence>
<keyword evidence="9 15" id="KW-0378">Hydrolase</keyword>
<keyword evidence="14" id="KW-0325">Glycoprotein</keyword>
<dbReference type="GO" id="GO:0005576">
    <property type="term" value="C:extracellular region"/>
    <property type="evidence" value="ECO:0007669"/>
    <property type="project" value="UniProtKB-SubCell"/>
</dbReference>
<evidence type="ECO:0000256" key="10">
    <source>
        <dbReference type="ARBA" id="ARBA00022825"/>
    </source>
</evidence>
<dbReference type="InterPro" id="IPR023828">
    <property type="entry name" value="Peptidase_S8_Ser-AS"/>
</dbReference>
<dbReference type="GO" id="GO:0046872">
    <property type="term" value="F:metal ion binding"/>
    <property type="evidence" value="ECO:0007669"/>
    <property type="project" value="UniProtKB-UniRule"/>
</dbReference>
<keyword evidence="8" id="KW-0732">Signal</keyword>
<keyword evidence="7 15" id="KW-0479">Metal-binding</keyword>
<evidence type="ECO:0000256" key="4">
    <source>
        <dbReference type="ARBA" id="ARBA00012462"/>
    </source>
</evidence>
<dbReference type="Pfam" id="PF09286">
    <property type="entry name" value="Pro-kuma_activ"/>
    <property type="match status" value="1"/>
</dbReference>
<evidence type="ECO:0000256" key="1">
    <source>
        <dbReference type="ARBA" id="ARBA00001910"/>
    </source>
</evidence>
<accession>A0A167UNA1</accession>
<dbReference type="FunFam" id="3.40.50.200:FF:000015">
    <property type="entry name" value="Tripeptidyl peptidase A"/>
    <property type="match status" value="1"/>
</dbReference>
<dbReference type="PANTHER" id="PTHR14218">
    <property type="entry name" value="PROTEASE S8 TRIPEPTIDYL PEPTIDASE I CLN2"/>
    <property type="match status" value="1"/>
</dbReference>
<dbReference type="InterPro" id="IPR050819">
    <property type="entry name" value="Tripeptidyl-peptidase_I"/>
</dbReference>
<dbReference type="PANTHER" id="PTHR14218:SF15">
    <property type="entry name" value="TRIPEPTIDYL-PEPTIDASE 1"/>
    <property type="match status" value="1"/>
</dbReference>
<evidence type="ECO:0000256" key="2">
    <source>
        <dbReference type="ARBA" id="ARBA00002451"/>
    </source>
</evidence>
<dbReference type="Gene3D" id="3.40.50.200">
    <property type="entry name" value="Peptidase S8/S53 domain"/>
    <property type="match status" value="1"/>
</dbReference>
<evidence type="ECO:0000256" key="11">
    <source>
        <dbReference type="ARBA" id="ARBA00022837"/>
    </source>
</evidence>
<dbReference type="AlphaFoldDB" id="A0A167UNA1"/>
<feature type="domain" description="Peptidase S53" evidence="16">
    <location>
        <begin position="216"/>
        <end position="593"/>
    </location>
</feature>
<keyword evidence="6 15" id="KW-0645">Protease</keyword>
<feature type="active site" description="Charge relay system" evidence="15">
    <location>
        <position position="504"/>
    </location>
</feature>
<feature type="binding site" evidence="15">
    <location>
        <position position="546"/>
    </location>
    <ligand>
        <name>Ca(2+)</name>
        <dbReference type="ChEBI" id="CHEBI:29108"/>
    </ligand>
</feature>